<accession>A0A074ZVY1</accession>
<dbReference type="KEGG" id="ovi:T265_02126"/>
<gene>
    <name evidence="1" type="ORF">T265_02126</name>
</gene>
<organism evidence="1 2">
    <name type="scientific">Opisthorchis viverrini</name>
    <name type="common">Southeast Asian liver fluke</name>
    <dbReference type="NCBI Taxonomy" id="6198"/>
    <lineage>
        <taxon>Eukaryota</taxon>
        <taxon>Metazoa</taxon>
        <taxon>Spiralia</taxon>
        <taxon>Lophotrochozoa</taxon>
        <taxon>Platyhelminthes</taxon>
        <taxon>Trematoda</taxon>
        <taxon>Digenea</taxon>
        <taxon>Opisthorchiida</taxon>
        <taxon>Opisthorchiata</taxon>
        <taxon>Opisthorchiidae</taxon>
        <taxon>Opisthorchis</taxon>
    </lineage>
</organism>
<dbReference type="GeneID" id="20316314"/>
<sequence length="127" mass="14866">MLLQTRPQFRKALANASIFYQRIVVSFNALEETAGVATRPFYGRNFFPTARMKDQFCHFSPFSYKKDNLNEKRVKCVEHIKSRPVVNFSRYAYVFLTQPLKHQPLASPQTSGYPFPRDLFYVDFANV</sequence>
<keyword evidence="2" id="KW-1185">Reference proteome</keyword>
<name>A0A074ZVY1_OPIVI</name>
<evidence type="ECO:0000313" key="2">
    <source>
        <dbReference type="Proteomes" id="UP000054324"/>
    </source>
</evidence>
<dbReference type="Proteomes" id="UP000054324">
    <property type="component" value="Unassembled WGS sequence"/>
</dbReference>
<dbReference type="EMBL" id="KL596643">
    <property type="protein sequence ID" value="KER31613.1"/>
    <property type="molecule type" value="Genomic_DNA"/>
</dbReference>
<dbReference type="CTD" id="20316314"/>
<proteinExistence type="predicted"/>
<reference evidence="1 2" key="1">
    <citation type="submission" date="2013-11" db="EMBL/GenBank/DDBJ databases">
        <title>Opisthorchis viverrini - life in the bile duct.</title>
        <authorList>
            <person name="Young N.D."/>
            <person name="Nagarajan N."/>
            <person name="Lin S.J."/>
            <person name="Korhonen P.K."/>
            <person name="Jex A.R."/>
            <person name="Hall R.S."/>
            <person name="Safavi-Hemami H."/>
            <person name="Kaewkong W."/>
            <person name="Bertrand D."/>
            <person name="Gao S."/>
            <person name="Seet Q."/>
            <person name="Wongkham S."/>
            <person name="Teh B.T."/>
            <person name="Wongkham C."/>
            <person name="Intapan P.M."/>
            <person name="Maleewong W."/>
            <person name="Yang X."/>
            <person name="Hu M."/>
            <person name="Wang Z."/>
            <person name="Hofmann A."/>
            <person name="Sternberg P.W."/>
            <person name="Tan P."/>
            <person name="Wang J."/>
            <person name="Gasser R.B."/>
        </authorList>
    </citation>
    <scope>NUCLEOTIDE SEQUENCE [LARGE SCALE GENOMIC DNA]</scope>
</reference>
<protein>
    <submittedName>
        <fullName evidence="1">Uncharacterized protein</fullName>
    </submittedName>
</protein>
<dbReference type="AlphaFoldDB" id="A0A074ZVY1"/>
<dbReference type="RefSeq" id="XP_009164564.1">
    <property type="nucleotide sequence ID" value="XM_009166300.1"/>
</dbReference>
<evidence type="ECO:0000313" key="1">
    <source>
        <dbReference type="EMBL" id="KER31613.1"/>
    </source>
</evidence>